<evidence type="ECO:0000313" key="6">
    <source>
        <dbReference type="Proteomes" id="UP001597438"/>
    </source>
</evidence>
<dbReference type="PROSITE" id="PS00583">
    <property type="entry name" value="PFKB_KINASES_1"/>
    <property type="match status" value="1"/>
</dbReference>
<keyword evidence="3 5" id="KW-0418">Kinase</keyword>
<evidence type="ECO:0000256" key="3">
    <source>
        <dbReference type="ARBA" id="ARBA00022777"/>
    </source>
</evidence>
<proteinExistence type="inferred from homology"/>
<comment type="similarity">
    <text evidence="1">Belongs to the carbohydrate kinase PfkB family.</text>
</comment>
<dbReference type="InterPro" id="IPR050306">
    <property type="entry name" value="PfkB_Carbo_kinase"/>
</dbReference>
<dbReference type="EC" id="2.7.1.-" evidence="5"/>
<dbReference type="Gene3D" id="3.40.1190.20">
    <property type="match status" value="1"/>
</dbReference>
<accession>A0ABW5XA43</accession>
<feature type="domain" description="Carbohydrate kinase PfkB" evidence="4">
    <location>
        <begin position="7"/>
        <end position="283"/>
    </location>
</feature>
<name>A0ABW5XA43_9FLAO</name>
<dbReference type="SUPFAM" id="SSF53613">
    <property type="entry name" value="Ribokinase-like"/>
    <property type="match status" value="1"/>
</dbReference>
<dbReference type="Pfam" id="PF00294">
    <property type="entry name" value="PfkB"/>
    <property type="match status" value="1"/>
</dbReference>
<keyword evidence="6" id="KW-1185">Reference proteome</keyword>
<dbReference type="InterPro" id="IPR029056">
    <property type="entry name" value="Ribokinase-like"/>
</dbReference>
<sequence>MSKKLNIVCFGEILIDVFPDMERIGGAPLNVASRLASMGADVEMISKVGSDAKGGQLKNYLQGKSIRIDNIEEDPEHKTGMVDVQLSQGGSATYTIEYPAAWDKIDLTEDILNSVKNADALVYGSLVCRDEVSRKTLLSLLPQAKYRILDYNLRPPHYNKELLIELMKHANFIKFNDDELFEIAALMGSKYNSLEQNLLFMAVNSKADTICVTKGRHGAVLMRDKKFFYNSGYKINVKDTVGAGDSFLGTLIAKLLQGQPPQKALDCACAVGALVASKEGANPELSSETIENFMNPPEYHHKD</sequence>
<dbReference type="PANTHER" id="PTHR43085:SF57">
    <property type="entry name" value="CARBOHYDRATE KINASE PFKB DOMAIN-CONTAINING PROTEIN"/>
    <property type="match status" value="1"/>
</dbReference>
<dbReference type="CDD" id="cd01167">
    <property type="entry name" value="bac_FRK"/>
    <property type="match status" value="1"/>
</dbReference>
<dbReference type="GO" id="GO:0016301">
    <property type="term" value="F:kinase activity"/>
    <property type="evidence" value="ECO:0007669"/>
    <property type="project" value="UniProtKB-KW"/>
</dbReference>
<dbReference type="PANTHER" id="PTHR43085">
    <property type="entry name" value="HEXOKINASE FAMILY MEMBER"/>
    <property type="match status" value="1"/>
</dbReference>
<evidence type="ECO:0000313" key="5">
    <source>
        <dbReference type="EMBL" id="MFD2835060.1"/>
    </source>
</evidence>
<dbReference type="Proteomes" id="UP001597438">
    <property type="component" value="Unassembled WGS sequence"/>
</dbReference>
<reference evidence="6" key="1">
    <citation type="journal article" date="2019" name="Int. J. Syst. Evol. Microbiol.">
        <title>The Global Catalogue of Microorganisms (GCM) 10K type strain sequencing project: providing services to taxonomists for standard genome sequencing and annotation.</title>
        <authorList>
            <consortium name="The Broad Institute Genomics Platform"/>
            <consortium name="The Broad Institute Genome Sequencing Center for Infectious Disease"/>
            <person name="Wu L."/>
            <person name="Ma J."/>
        </authorList>
    </citation>
    <scope>NUCLEOTIDE SEQUENCE [LARGE SCALE GENOMIC DNA]</scope>
    <source>
        <strain evidence="6">KCTC 52925</strain>
    </source>
</reference>
<keyword evidence="2 5" id="KW-0808">Transferase</keyword>
<gene>
    <name evidence="5" type="ORF">ACFSYS_17355</name>
</gene>
<comment type="caution">
    <text evidence="5">The sequence shown here is derived from an EMBL/GenBank/DDBJ whole genome shotgun (WGS) entry which is preliminary data.</text>
</comment>
<evidence type="ECO:0000256" key="2">
    <source>
        <dbReference type="ARBA" id="ARBA00022679"/>
    </source>
</evidence>
<protein>
    <submittedName>
        <fullName evidence="5">Carbohydrate kinase family protein</fullName>
        <ecNumber evidence="5">2.7.1.-</ecNumber>
    </submittedName>
</protein>
<dbReference type="RefSeq" id="WP_251740200.1">
    <property type="nucleotide sequence ID" value="NZ_JBHUOJ010000037.1"/>
</dbReference>
<dbReference type="InterPro" id="IPR002173">
    <property type="entry name" value="Carboh/pur_kinase_PfkB_CS"/>
</dbReference>
<evidence type="ECO:0000259" key="4">
    <source>
        <dbReference type="Pfam" id="PF00294"/>
    </source>
</evidence>
<organism evidence="5 6">
    <name type="scientific">Christiangramia antarctica</name>
    <dbReference type="NCBI Taxonomy" id="2058158"/>
    <lineage>
        <taxon>Bacteria</taxon>
        <taxon>Pseudomonadati</taxon>
        <taxon>Bacteroidota</taxon>
        <taxon>Flavobacteriia</taxon>
        <taxon>Flavobacteriales</taxon>
        <taxon>Flavobacteriaceae</taxon>
        <taxon>Christiangramia</taxon>
    </lineage>
</organism>
<evidence type="ECO:0000256" key="1">
    <source>
        <dbReference type="ARBA" id="ARBA00010688"/>
    </source>
</evidence>
<dbReference type="InterPro" id="IPR011611">
    <property type="entry name" value="PfkB_dom"/>
</dbReference>
<dbReference type="EMBL" id="JBHUOJ010000037">
    <property type="protein sequence ID" value="MFD2835060.1"/>
    <property type="molecule type" value="Genomic_DNA"/>
</dbReference>